<feature type="region of interest" description="Disordered" evidence="1">
    <location>
        <begin position="96"/>
        <end position="117"/>
    </location>
</feature>
<dbReference type="EMBL" id="AWTV01000010">
    <property type="protein sequence ID" value="KIH87707.1"/>
    <property type="molecule type" value="Genomic_DNA"/>
</dbReference>
<evidence type="ECO:0000313" key="3">
    <source>
        <dbReference type="Proteomes" id="UP000031575"/>
    </source>
</evidence>
<evidence type="ECO:0000313" key="2">
    <source>
        <dbReference type="EMBL" id="KIH87707.1"/>
    </source>
</evidence>
<dbReference type="OrthoDB" id="10551182at2759"/>
<feature type="region of interest" description="Disordered" evidence="1">
    <location>
        <begin position="13"/>
        <end position="45"/>
    </location>
</feature>
<protein>
    <submittedName>
        <fullName evidence="2">Uncharacterized protein</fullName>
    </submittedName>
</protein>
<feature type="compositionally biased region" description="Polar residues" evidence="1">
    <location>
        <begin position="18"/>
        <end position="37"/>
    </location>
</feature>
<name>A0A0C2IRU0_9PEZI</name>
<dbReference type="Proteomes" id="UP000031575">
    <property type="component" value="Unassembled WGS sequence"/>
</dbReference>
<proteinExistence type="predicted"/>
<dbReference type="GeneID" id="63678523"/>
<sequence length="117" mass="11989">MGCFRTLFPFGKGDAAKTASSEAEQFTDSLAPGQSAQEPPADAQQAVEEATIVETTTAVATTEPATEPATEPVIEQGIEPVIETVAEPVTGLLPAASSASETEPLLTKSSVVRTITA</sequence>
<organism evidence="2 3">
    <name type="scientific">Sporothrix brasiliensis 5110</name>
    <dbReference type="NCBI Taxonomy" id="1398154"/>
    <lineage>
        <taxon>Eukaryota</taxon>
        <taxon>Fungi</taxon>
        <taxon>Dikarya</taxon>
        <taxon>Ascomycota</taxon>
        <taxon>Pezizomycotina</taxon>
        <taxon>Sordariomycetes</taxon>
        <taxon>Sordariomycetidae</taxon>
        <taxon>Ophiostomatales</taxon>
        <taxon>Ophiostomataceae</taxon>
        <taxon>Sporothrix</taxon>
    </lineage>
</organism>
<comment type="caution">
    <text evidence="2">The sequence shown here is derived from an EMBL/GenBank/DDBJ whole genome shotgun (WGS) entry which is preliminary data.</text>
</comment>
<dbReference type="AlphaFoldDB" id="A0A0C2IRU0"/>
<evidence type="ECO:0000256" key="1">
    <source>
        <dbReference type="SAM" id="MobiDB-lite"/>
    </source>
</evidence>
<keyword evidence="3" id="KW-1185">Reference proteome</keyword>
<dbReference type="RefSeq" id="XP_040615717.1">
    <property type="nucleotide sequence ID" value="XM_040763602.1"/>
</dbReference>
<dbReference type="HOGENOM" id="CLU_2293523_0_0_1"/>
<gene>
    <name evidence="2" type="ORF">SPBR_05325</name>
</gene>
<dbReference type="VEuPathDB" id="FungiDB:SPBR_05325"/>
<feature type="compositionally biased region" description="Polar residues" evidence="1">
    <location>
        <begin position="97"/>
        <end position="117"/>
    </location>
</feature>
<accession>A0A0C2IRU0</accession>
<reference evidence="2 3" key="1">
    <citation type="journal article" date="2014" name="BMC Genomics">
        <title>Comparative genomics of the major fungal agents of human and animal Sporotrichosis: Sporothrix schenckii and Sporothrix brasiliensis.</title>
        <authorList>
            <person name="Teixeira M.M."/>
            <person name="de Almeida L.G."/>
            <person name="Kubitschek-Barreira P."/>
            <person name="Alves F.L."/>
            <person name="Kioshima E.S."/>
            <person name="Abadio A.K."/>
            <person name="Fernandes L."/>
            <person name="Derengowski L.S."/>
            <person name="Ferreira K.S."/>
            <person name="Souza R.C."/>
            <person name="Ruiz J.C."/>
            <person name="de Andrade N.C."/>
            <person name="Paes H.C."/>
            <person name="Nicola A.M."/>
            <person name="Albuquerque P."/>
            <person name="Gerber A.L."/>
            <person name="Martins V.P."/>
            <person name="Peconick L.D."/>
            <person name="Neto A.V."/>
            <person name="Chaucanez C.B."/>
            <person name="Silva P.A."/>
            <person name="Cunha O.L."/>
            <person name="de Oliveira F.F."/>
            <person name="dos Santos T.C."/>
            <person name="Barros A.L."/>
            <person name="Soares M.A."/>
            <person name="de Oliveira L.M."/>
            <person name="Marini M.M."/>
            <person name="Villalobos-Duno H."/>
            <person name="Cunha M.M."/>
            <person name="de Hoog S."/>
            <person name="da Silveira J.F."/>
            <person name="Henrissat B."/>
            <person name="Nino-Vega G.A."/>
            <person name="Cisalpino P.S."/>
            <person name="Mora-Montes H.M."/>
            <person name="Almeida S.R."/>
            <person name="Stajich J.E."/>
            <person name="Lopes-Bezerra L.M."/>
            <person name="Vasconcelos A.T."/>
            <person name="Felipe M.S."/>
        </authorList>
    </citation>
    <scope>NUCLEOTIDE SEQUENCE [LARGE SCALE GENOMIC DNA]</scope>
    <source>
        <strain evidence="2 3">5110</strain>
    </source>
</reference>